<comment type="catalytic activity">
    <reaction evidence="10 12">
        <text>dTMP + ATP = dTDP + ADP</text>
        <dbReference type="Rhea" id="RHEA:13517"/>
        <dbReference type="ChEBI" id="CHEBI:30616"/>
        <dbReference type="ChEBI" id="CHEBI:58369"/>
        <dbReference type="ChEBI" id="CHEBI:63528"/>
        <dbReference type="ChEBI" id="CHEBI:456216"/>
        <dbReference type="EC" id="2.7.4.9"/>
    </reaction>
</comment>
<dbReference type="AlphaFoldDB" id="A0A3N5DI23"/>
<dbReference type="FunFam" id="3.40.50.300:FF:000225">
    <property type="entry name" value="Thymidylate kinase"/>
    <property type="match status" value="1"/>
</dbReference>
<organism evidence="14 15">
    <name type="scientific">Aurantiacibacter spongiae</name>
    <dbReference type="NCBI Taxonomy" id="2488860"/>
    <lineage>
        <taxon>Bacteria</taxon>
        <taxon>Pseudomonadati</taxon>
        <taxon>Pseudomonadota</taxon>
        <taxon>Alphaproteobacteria</taxon>
        <taxon>Sphingomonadales</taxon>
        <taxon>Erythrobacteraceae</taxon>
        <taxon>Aurantiacibacter</taxon>
    </lineage>
</organism>
<keyword evidence="8 12" id="KW-0067">ATP-binding</keyword>
<dbReference type="InterPro" id="IPR018095">
    <property type="entry name" value="Thymidylate_kin_CS"/>
</dbReference>
<comment type="function">
    <text evidence="11 12">Phosphorylation of dTMP to form dTDP in both de novo and salvage pathways of dTTP synthesis.</text>
</comment>
<reference evidence="14 15" key="1">
    <citation type="submission" date="2018-11" db="EMBL/GenBank/DDBJ databases">
        <title>Erythrobacter spongiae sp. nov., isolated from a marine sponge.</title>
        <authorList>
            <person name="Zhuang L."/>
            <person name="Luo L."/>
        </authorList>
    </citation>
    <scope>NUCLEOTIDE SEQUENCE [LARGE SCALE GENOMIC DNA]</scope>
    <source>
        <strain evidence="14 15">HN-E23</strain>
    </source>
</reference>
<evidence type="ECO:0000256" key="10">
    <source>
        <dbReference type="ARBA" id="ARBA00048743"/>
    </source>
</evidence>
<evidence type="ECO:0000313" key="15">
    <source>
        <dbReference type="Proteomes" id="UP000275232"/>
    </source>
</evidence>
<keyword evidence="6 12" id="KW-0547">Nucleotide-binding</keyword>
<dbReference type="GO" id="GO:0006227">
    <property type="term" value="P:dUDP biosynthetic process"/>
    <property type="evidence" value="ECO:0007669"/>
    <property type="project" value="TreeGrafter"/>
</dbReference>
<evidence type="ECO:0000256" key="4">
    <source>
        <dbReference type="ARBA" id="ARBA00022679"/>
    </source>
</evidence>
<dbReference type="EC" id="2.7.4.9" evidence="2 12"/>
<evidence type="ECO:0000256" key="1">
    <source>
        <dbReference type="ARBA" id="ARBA00009776"/>
    </source>
</evidence>
<dbReference type="InterPro" id="IPR039430">
    <property type="entry name" value="Thymidylate_kin-like_dom"/>
</dbReference>
<dbReference type="Pfam" id="PF02223">
    <property type="entry name" value="Thymidylate_kin"/>
    <property type="match status" value="1"/>
</dbReference>
<evidence type="ECO:0000256" key="3">
    <source>
        <dbReference type="ARBA" id="ARBA00017144"/>
    </source>
</evidence>
<proteinExistence type="inferred from homology"/>
<comment type="similarity">
    <text evidence="1 12">Belongs to the thymidylate kinase family.</text>
</comment>
<dbReference type="InterPro" id="IPR018094">
    <property type="entry name" value="Thymidylate_kinase"/>
</dbReference>
<keyword evidence="7 12" id="KW-0418">Kinase</keyword>
<evidence type="ECO:0000259" key="13">
    <source>
        <dbReference type="Pfam" id="PF02223"/>
    </source>
</evidence>
<dbReference type="PROSITE" id="PS01331">
    <property type="entry name" value="THYMIDYLATE_KINASE"/>
    <property type="match status" value="1"/>
</dbReference>
<dbReference type="CDD" id="cd01672">
    <property type="entry name" value="TMPK"/>
    <property type="match status" value="1"/>
</dbReference>
<evidence type="ECO:0000256" key="5">
    <source>
        <dbReference type="ARBA" id="ARBA00022727"/>
    </source>
</evidence>
<keyword evidence="15" id="KW-1185">Reference proteome</keyword>
<dbReference type="SUPFAM" id="SSF52540">
    <property type="entry name" value="P-loop containing nucleoside triphosphate hydrolases"/>
    <property type="match status" value="1"/>
</dbReference>
<evidence type="ECO:0000256" key="12">
    <source>
        <dbReference type="HAMAP-Rule" id="MF_00165"/>
    </source>
</evidence>
<dbReference type="PANTHER" id="PTHR10344:SF4">
    <property type="entry name" value="UMP-CMP KINASE 2, MITOCHONDRIAL"/>
    <property type="match status" value="1"/>
</dbReference>
<protein>
    <recommendedName>
        <fullName evidence="3 12">Thymidylate kinase</fullName>
        <ecNumber evidence="2 12">2.7.4.9</ecNumber>
    </recommendedName>
    <alternativeName>
        <fullName evidence="9 12">dTMP kinase</fullName>
    </alternativeName>
</protein>
<sequence length="211" mass="22385">MTEGRFITFEGGEGVGKSTQAKMLADALAARGLPVLETREPGGTSGAEEIRALLLHSQGEWSARAEALLFAAARADHVEKVIAPALDAGKWVVCDRFIDSSRAYQGGGDTLFDDAIMAIHQIGSWGLLPDVTILLTANPAEMRHRLAARDGDGADRIGGRPLAYHESVAARFRTLAASESERFTVIDAAGSPEDVHQRILQSLAPLIGEGG</sequence>
<dbReference type="PANTHER" id="PTHR10344">
    <property type="entry name" value="THYMIDYLATE KINASE"/>
    <property type="match status" value="1"/>
</dbReference>
<comment type="caution">
    <text evidence="14">The sequence shown here is derived from an EMBL/GenBank/DDBJ whole genome shotgun (WGS) entry which is preliminary data.</text>
</comment>
<dbReference type="HAMAP" id="MF_00165">
    <property type="entry name" value="Thymidylate_kinase"/>
    <property type="match status" value="1"/>
</dbReference>
<dbReference type="Gene3D" id="3.40.50.300">
    <property type="entry name" value="P-loop containing nucleotide triphosphate hydrolases"/>
    <property type="match status" value="1"/>
</dbReference>
<dbReference type="GO" id="GO:0006233">
    <property type="term" value="P:dTDP biosynthetic process"/>
    <property type="evidence" value="ECO:0007669"/>
    <property type="project" value="InterPro"/>
</dbReference>
<dbReference type="EMBL" id="RPFZ01000001">
    <property type="protein sequence ID" value="RPF70265.1"/>
    <property type="molecule type" value="Genomic_DNA"/>
</dbReference>
<gene>
    <name evidence="12 14" type="primary">tmk</name>
    <name evidence="14" type="ORF">EG799_00440</name>
</gene>
<dbReference type="InterPro" id="IPR027417">
    <property type="entry name" value="P-loop_NTPase"/>
</dbReference>
<dbReference type="Proteomes" id="UP000275232">
    <property type="component" value="Unassembled WGS sequence"/>
</dbReference>
<feature type="binding site" evidence="12">
    <location>
        <begin position="11"/>
        <end position="18"/>
    </location>
    <ligand>
        <name>ATP</name>
        <dbReference type="ChEBI" id="CHEBI:30616"/>
    </ligand>
</feature>
<feature type="domain" description="Thymidylate kinase-like" evidence="13">
    <location>
        <begin position="9"/>
        <end position="199"/>
    </location>
</feature>
<dbReference type="GO" id="GO:0006235">
    <property type="term" value="P:dTTP biosynthetic process"/>
    <property type="evidence" value="ECO:0007669"/>
    <property type="project" value="UniProtKB-UniRule"/>
</dbReference>
<evidence type="ECO:0000256" key="8">
    <source>
        <dbReference type="ARBA" id="ARBA00022840"/>
    </source>
</evidence>
<accession>A0A3N5DI23</accession>
<evidence type="ECO:0000256" key="2">
    <source>
        <dbReference type="ARBA" id="ARBA00012980"/>
    </source>
</evidence>
<evidence type="ECO:0000313" key="14">
    <source>
        <dbReference type="EMBL" id="RPF70265.1"/>
    </source>
</evidence>
<name>A0A3N5DI23_9SPHN</name>
<evidence type="ECO:0000256" key="11">
    <source>
        <dbReference type="ARBA" id="ARBA00057735"/>
    </source>
</evidence>
<dbReference type="NCBIfam" id="TIGR00041">
    <property type="entry name" value="DTMP_kinase"/>
    <property type="match status" value="1"/>
</dbReference>
<evidence type="ECO:0000256" key="7">
    <source>
        <dbReference type="ARBA" id="ARBA00022777"/>
    </source>
</evidence>
<keyword evidence="4 12" id="KW-0808">Transferase</keyword>
<dbReference type="GO" id="GO:0005829">
    <property type="term" value="C:cytosol"/>
    <property type="evidence" value="ECO:0007669"/>
    <property type="project" value="TreeGrafter"/>
</dbReference>
<dbReference type="OrthoDB" id="9774907at2"/>
<evidence type="ECO:0000256" key="6">
    <source>
        <dbReference type="ARBA" id="ARBA00022741"/>
    </source>
</evidence>
<keyword evidence="5 12" id="KW-0545">Nucleotide biosynthesis</keyword>
<evidence type="ECO:0000256" key="9">
    <source>
        <dbReference type="ARBA" id="ARBA00029962"/>
    </source>
</evidence>
<dbReference type="GO" id="GO:0004798">
    <property type="term" value="F:dTMP kinase activity"/>
    <property type="evidence" value="ECO:0007669"/>
    <property type="project" value="UniProtKB-UniRule"/>
</dbReference>
<dbReference type="GO" id="GO:0005524">
    <property type="term" value="F:ATP binding"/>
    <property type="evidence" value="ECO:0007669"/>
    <property type="project" value="UniProtKB-UniRule"/>
</dbReference>
<dbReference type="RefSeq" id="WP_123877549.1">
    <property type="nucleotide sequence ID" value="NZ_RPFZ01000001.1"/>
</dbReference>